<dbReference type="Proteomes" id="UP001177023">
    <property type="component" value="Unassembled WGS sequence"/>
</dbReference>
<dbReference type="InterPro" id="IPR019423">
    <property type="entry name" value="7TM_GPCR_serpentine_rcpt_Srj"/>
</dbReference>
<evidence type="ECO:0000256" key="7">
    <source>
        <dbReference type="SAM" id="SignalP"/>
    </source>
</evidence>
<comment type="subcellular location">
    <subcellularLocation>
        <location evidence="1">Secreted</location>
    </subcellularLocation>
</comment>
<dbReference type="InterPro" id="IPR001534">
    <property type="entry name" value="Transthyretin-like"/>
</dbReference>
<sequence length="428" mass="48118">MLKMVGSIGWLFVSLWLFSGFSVTHGWRVAVEATVLCNGKRYYGARVSLMERDMLWDDELDSDTSNYVGEFLLFGAQSEMIMIEPYLKIEHKCPGRGKKSKSPCGGTIVMNFPKKYIGSGTWKPKHIELSKNRRNTPAAHCPPPKPSTNSTKSPAKERMLKSNKIDCGFSVTFGWRVAVEATVLCNGKRYKGARVSIMERDTLFDDELGWDWSNYVGQFWLIGAESEFGEIEPYLKIEHKCPGKGGKKSKSPCGGTMVIDFPKKFIGSGTWKPKPIELSKNKRNTPAAHCPPPKPSTNSTKSPAKELTTYFNSDPWWIIAHSWFFMLTSLFMNFFAAFLVYRHSNMNIGSYRYILIAFLLFNVHFCLVNSVTDVRPRMASHSLILIGALDILDEGVSLVLIYTTVFGFCGAVLLTTSQVIHQGLIFFG</sequence>
<dbReference type="AlphaFoldDB" id="A0AA36DIC5"/>
<proteinExistence type="inferred from homology"/>
<evidence type="ECO:0000256" key="3">
    <source>
        <dbReference type="ARBA" id="ARBA00022525"/>
    </source>
</evidence>
<evidence type="ECO:0000256" key="6">
    <source>
        <dbReference type="SAM" id="Phobius"/>
    </source>
</evidence>
<dbReference type="GO" id="GO:0009986">
    <property type="term" value="C:cell surface"/>
    <property type="evidence" value="ECO:0007669"/>
    <property type="project" value="InterPro"/>
</dbReference>
<keyword evidence="3" id="KW-0964">Secreted</keyword>
<keyword evidence="6" id="KW-1133">Transmembrane helix</keyword>
<dbReference type="EMBL" id="CATQJA010002710">
    <property type="protein sequence ID" value="CAJ0587689.1"/>
    <property type="molecule type" value="Genomic_DNA"/>
</dbReference>
<keyword evidence="9" id="KW-1185">Reference proteome</keyword>
<organism evidence="8 9">
    <name type="scientific">Mesorhabditis spiculigera</name>
    <dbReference type="NCBI Taxonomy" id="96644"/>
    <lineage>
        <taxon>Eukaryota</taxon>
        <taxon>Metazoa</taxon>
        <taxon>Ecdysozoa</taxon>
        <taxon>Nematoda</taxon>
        <taxon>Chromadorea</taxon>
        <taxon>Rhabditida</taxon>
        <taxon>Rhabditina</taxon>
        <taxon>Rhabditomorpha</taxon>
        <taxon>Rhabditoidea</taxon>
        <taxon>Rhabditidae</taxon>
        <taxon>Mesorhabditinae</taxon>
        <taxon>Mesorhabditis</taxon>
    </lineage>
</organism>
<evidence type="ECO:0000256" key="5">
    <source>
        <dbReference type="SAM" id="MobiDB-lite"/>
    </source>
</evidence>
<evidence type="ECO:0000313" key="9">
    <source>
        <dbReference type="Proteomes" id="UP001177023"/>
    </source>
</evidence>
<evidence type="ECO:0000256" key="1">
    <source>
        <dbReference type="ARBA" id="ARBA00004613"/>
    </source>
</evidence>
<dbReference type="Pfam" id="PF01060">
    <property type="entry name" value="TTR-52"/>
    <property type="match status" value="2"/>
</dbReference>
<feature type="chain" id="PRO_5041255414" evidence="7">
    <location>
        <begin position="27"/>
        <end position="428"/>
    </location>
</feature>
<dbReference type="Pfam" id="PF10319">
    <property type="entry name" value="7TM_GPCR_Srj"/>
    <property type="match status" value="1"/>
</dbReference>
<reference evidence="8" key="1">
    <citation type="submission" date="2023-06" db="EMBL/GenBank/DDBJ databases">
        <authorList>
            <person name="Delattre M."/>
        </authorList>
    </citation>
    <scope>NUCLEOTIDE SEQUENCE</scope>
    <source>
        <strain evidence="8">AF72</strain>
    </source>
</reference>
<comment type="caution">
    <text evidence="8">The sequence shown here is derived from an EMBL/GenBank/DDBJ whole genome shotgun (WGS) entry which is preliminary data.</text>
</comment>
<dbReference type="PANTHER" id="PTHR21700">
    <property type="entry name" value="TRANSTHYRETIN-LIKE FAMILY PROTEIN-RELATED"/>
    <property type="match status" value="1"/>
</dbReference>
<evidence type="ECO:0000313" key="8">
    <source>
        <dbReference type="EMBL" id="CAJ0587689.1"/>
    </source>
</evidence>
<protein>
    <submittedName>
        <fullName evidence="8">Uncharacterized protein</fullName>
    </submittedName>
</protein>
<dbReference type="GO" id="GO:0005576">
    <property type="term" value="C:extracellular region"/>
    <property type="evidence" value="ECO:0007669"/>
    <property type="project" value="UniProtKB-SubCell"/>
</dbReference>
<evidence type="ECO:0000256" key="4">
    <source>
        <dbReference type="ARBA" id="ARBA00022729"/>
    </source>
</evidence>
<keyword evidence="6" id="KW-0472">Membrane</keyword>
<feature type="transmembrane region" description="Helical" evidence="6">
    <location>
        <begin position="399"/>
        <end position="420"/>
    </location>
</feature>
<keyword evidence="4 7" id="KW-0732">Signal</keyword>
<feature type="region of interest" description="Disordered" evidence="5">
    <location>
        <begin position="133"/>
        <end position="156"/>
    </location>
</feature>
<feature type="region of interest" description="Disordered" evidence="5">
    <location>
        <begin position="282"/>
        <end position="303"/>
    </location>
</feature>
<feature type="signal peptide" evidence="7">
    <location>
        <begin position="1"/>
        <end position="26"/>
    </location>
</feature>
<keyword evidence="6" id="KW-0812">Transmembrane</keyword>
<feature type="non-terminal residue" evidence="8">
    <location>
        <position position="428"/>
    </location>
</feature>
<evidence type="ECO:0000256" key="2">
    <source>
        <dbReference type="ARBA" id="ARBA00010112"/>
    </source>
</evidence>
<feature type="transmembrane region" description="Helical" evidence="6">
    <location>
        <begin position="316"/>
        <end position="341"/>
    </location>
</feature>
<name>A0AA36DIC5_9BILA</name>
<dbReference type="InterPro" id="IPR038479">
    <property type="entry name" value="Transthyretin-like_sf"/>
</dbReference>
<gene>
    <name evidence="8" type="ORF">MSPICULIGERA_LOCUS25644</name>
</gene>
<comment type="similarity">
    <text evidence="2">Belongs to the nematode transthyretin-like family.</text>
</comment>
<feature type="transmembrane region" description="Helical" evidence="6">
    <location>
        <begin position="353"/>
        <end position="372"/>
    </location>
</feature>
<dbReference type="Gene3D" id="2.60.40.3330">
    <property type="match status" value="2"/>
</dbReference>
<accession>A0AA36DIC5</accession>